<gene>
    <name evidence="1" type="ORF">METZ01_LOCUS28608</name>
</gene>
<name>A0A381QA79_9ZZZZ</name>
<sequence length="267" mass="28030">MKLLTTITLLCFSFAANAQESEIEARILSAYHGLDPIRPRATGLCGLPPMGGQDGMPVTFSVQINSETVSATAFAVETSSGKFVTPLCATLRPALESLEQRTVLLIGPFSPEDSLPVGVEIVKQLEDIEGNSLLGLRSEKVTALAAGPSLVFAEHFTPDASGLEGECPEETAQAVQLTWEGGVTGPQGADLAEAQRTAMSVLLENGDRVHPLSLGDDDPDNHVIACITETSLAVSVSIIAGFFHDPGDDANPETNIDVISSRHGSAH</sequence>
<dbReference type="EMBL" id="UINC01001258">
    <property type="protein sequence ID" value="SUZ75754.1"/>
    <property type="molecule type" value="Genomic_DNA"/>
</dbReference>
<proteinExistence type="predicted"/>
<organism evidence="1">
    <name type="scientific">marine metagenome</name>
    <dbReference type="NCBI Taxonomy" id="408172"/>
    <lineage>
        <taxon>unclassified sequences</taxon>
        <taxon>metagenomes</taxon>
        <taxon>ecological metagenomes</taxon>
    </lineage>
</organism>
<reference evidence="1" key="1">
    <citation type="submission" date="2018-05" db="EMBL/GenBank/DDBJ databases">
        <authorList>
            <person name="Lanie J.A."/>
            <person name="Ng W.-L."/>
            <person name="Kazmierczak K.M."/>
            <person name="Andrzejewski T.M."/>
            <person name="Davidsen T.M."/>
            <person name="Wayne K.J."/>
            <person name="Tettelin H."/>
            <person name="Glass J.I."/>
            <person name="Rusch D."/>
            <person name="Podicherti R."/>
            <person name="Tsui H.-C.T."/>
            <person name="Winkler M.E."/>
        </authorList>
    </citation>
    <scope>NUCLEOTIDE SEQUENCE</scope>
</reference>
<dbReference type="AlphaFoldDB" id="A0A381QA79"/>
<accession>A0A381QA79</accession>
<evidence type="ECO:0000313" key="1">
    <source>
        <dbReference type="EMBL" id="SUZ75754.1"/>
    </source>
</evidence>
<protein>
    <submittedName>
        <fullName evidence="1">Uncharacterized protein</fullName>
    </submittedName>
</protein>